<evidence type="ECO:0000256" key="3">
    <source>
        <dbReference type="ARBA" id="ARBA00022729"/>
    </source>
</evidence>
<comment type="subcellular location">
    <subcellularLocation>
        <location evidence="1">Secreted</location>
    </subcellularLocation>
</comment>
<organism evidence="6">
    <name type="scientific">Macaca mulatta</name>
    <name type="common">Rhesus macaque</name>
    <dbReference type="NCBI Taxonomy" id="9544"/>
    <lineage>
        <taxon>Eukaryota</taxon>
        <taxon>Metazoa</taxon>
        <taxon>Chordata</taxon>
        <taxon>Craniata</taxon>
        <taxon>Vertebrata</taxon>
        <taxon>Euteleostomi</taxon>
        <taxon>Mammalia</taxon>
        <taxon>Eutheria</taxon>
        <taxon>Euarchontoglires</taxon>
        <taxon>Primates</taxon>
        <taxon>Haplorrhini</taxon>
        <taxon>Catarrhini</taxon>
        <taxon>Cercopithecidae</taxon>
        <taxon>Cercopithecinae</taxon>
        <taxon>Macaca</taxon>
    </lineage>
</organism>
<reference evidence="6" key="1">
    <citation type="journal article" date="2011" name="Nat. Biotechnol.">
        <title>Genome sequencing and comparison of two nonhuman primate animal models, the cynomolgus and Chinese rhesus macaques.</title>
        <authorList>
            <person name="Yan G."/>
            <person name="Zhang G."/>
            <person name="Fang X."/>
            <person name="Zhang Y."/>
            <person name="Li C."/>
            <person name="Ling F."/>
            <person name="Cooper D.N."/>
            <person name="Li Q."/>
            <person name="Li Y."/>
            <person name="van Gool A.J."/>
            <person name="Du H."/>
            <person name="Chen J."/>
            <person name="Chen R."/>
            <person name="Zhang P."/>
            <person name="Huang Z."/>
            <person name="Thompson J.R."/>
            <person name="Meng Y."/>
            <person name="Bai Y."/>
            <person name="Wang J."/>
            <person name="Zhuo M."/>
            <person name="Wang T."/>
            <person name="Huang Y."/>
            <person name="Wei L."/>
            <person name="Li J."/>
            <person name="Wang Z."/>
            <person name="Hu H."/>
            <person name="Yang P."/>
            <person name="Le L."/>
            <person name="Stenson P.D."/>
            <person name="Li B."/>
            <person name="Liu X."/>
            <person name="Ball E.V."/>
            <person name="An N."/>
            <person name="Huang Q."/>
            <person name="Zhang Y."/>
            <person name="Fan W."/>
            <person name="Zhang X."/>
            <person name="Li Y."/>
            <person name="Wang W."/>
            <person name="Katze M.G."/>
            <person name="Su B."/>
            <person name="Nielsen R."/>
            <person name="Yang H."/>
            <person name="Wang J."/>
            <person name="Wang X."/>
            <person name="Wang J."/>
        </authorList>
    </citation>
    <scope>NUCLEOTIDE SEQUENCE [LARGE SCALE GENOMIC DNA]</scope>
    <source>
        <strain evidence="6">CR-5</strain>
    </source>
</reference>
<evidence type="ECO:0000313" key="6">
    <source>
        <dbReference type="EMBL" id="EHH25953.1"/>
    </source>
</evidence>
<dbReference type="PANTHER" id="PTHR14179:SF13">
    <property type="entry name" value="SUBMAXILLARY GLAND ANDROGEN-REGULATED PROTEIN 3B"/>
    <property type="match status" value="1"/>
</dbReference>
<evidence type="ECO:0000256" key="1">
    <source>
        <dbReference type="ARBA" id="ARBA00004613"/>
    </source>
</evidence>
<dbReference type="PROSITE" id="PS51257">
    <property type="entry name" value="PROKAR_LIPOPROTEIN"/>
    <property type="match status" value="1"/>
</dbReference>
<proteinExistence type="predicted"/>
<dbReference type="Proteomes" id="UP000013456">
    <property type="component" value="Chromosome 5"/>
</dbReference>
<gene>
    <name evidence="6" type="ORF">EGK_15821</name>
</gene>
<evidence type="ECO:0000256" key="5">
    <source>
        <dbReference type="SAM" id="SignalP"/>
    </source>
</evidence>
<feature type="chain" id="PRO_5003500111" evidence="5">
    <location>
        <begin position="23"/>
        <end position="106"/>
    </location>
</feature>
<evidence type="ECO:0000256" key="2">
    <source>
        <dbReference type="ARBA" id="ARBA00022525"/>
    </source>
</evidence>
<feature type="compositionally biased region" description="Pro residues" evidence="4">
    <location>
        <begin position="28"/>
        <end position="56"/>
    </location>
</feature>
<dbReference type="InterPro" id="IPR026288">
    <property type="entry name" value="SMR-like"/>
</dbReference>
<accession>G7MT57</accession>
<dbReference type="GO" id="GO:0005576">
    <property type="term" value="C:extracellular region"/>
    <property type="evidence" value="ECO:0007669"/>
    <property type="project" value="UniProtKB-SubCell"/>
</dbReference>
<dbReference type="PANTHER" id="PTHR14179">
    <property type="entry name" value="SMR1-RELATED"/>
    <property type="match status" value="1"/>
</dbReference>
<feature type="region of interest" description="Disordered" evidence="4">
    <location>
        <begin position="21"/>
        <end position="56"/>
    </location>
</feature>
<dbReference type="Pfam" id="PF15621">
    <property type="entry name" value="PROL5-SMR"/>
    <property type="match status" value="1"/>
</dbReference>
<dbReference type="EMBL" id="CM001257">
    <property type="protein sequence ID" value="EHH25953.1"/>
    <property type="molecule type" value="Genomic_DNA"/>
</dbReference>
<feature type="non-terminal residue" evidence="6">
    <location>
        <position position="106"/>
    </location>
</feature>
<protein>
    <submittedName>
        <fullName evidence="6">Uncharacterized protein</fullName>
    </submittedName>
</protein>
<keyword evidence="3 5" id="KW-0732">Signal</keyword>
<keyword evidence="2" id="KW-0964">Secreted</keyword>
<feature type="signal peptide" evidence="5">
    <location>
        <begin position="1"/>
        <end position="22"/>
    </location>
</feature>
<dbReference type="AlphaFoldDB" id="G7MT57"/>
<evidence type="ECO:0000256" key="4">
    <source>
        <dbReference type="SAM" id="MobiDB-lite"/>
    </source>
</evidence>
<sequence length="106" mass="12050">MKSLTWILGLWALAACFTPGESHRGPRGPYPPGPPAPPPPFGPGFVPPPPPAPYGPGRIPPPPYSCTPNMNNCSRCHHHHKRHHYPRNYCFYYPKYEFQHCFQKTF</sequence>
<name>G7MT57_MACMU</name>